<gene>
    <name evidence="9" type="ORF">MON38_06175</name>
</gene>
<dbReference type="AlphaFoldDB" id="A0A9X2AFX5"/>
<evidence type="ECO:0000256" key="7">
    <source>
        <dbReference type="SAM" id="Phobius"/>
    </source>
</evidence>
<evidence type="ECO:0000256" key="6">
    <source>
        <dbReference type="ARBA" id="ARBA00023136"/>
    </source>
</evidence>
<dbReference type="Pfam" id="PF01569">
    <property type="entry name" value="PAP2"/>
    <property type="match status" value="1"/>
</dbReference>
<comment type="subcellular location">
    <subcellularLocation>
        <location evidence="1">Cell membrane</location>
        <topology evidence="1">Multi-pass membrane protein</topology>
    </subcellularLocation>
</comment>
<dbReference type="SUPFAM" id="SSF48317">
    <property type="entry name" value="Acid phosphatase/Vanadium-dependent haloperoxidase"/>
    <property type="match status" value="1"/>
</dbReference>
<evidence type="ECO:0000256" key="5">
    <source>
        <dbReference type="ARBA" id="ARBA00022989"/>
    </source>
</evidence>
<keyword evidence="2" id="KW-1003">Cell membrane</keyword>
<feature type="transmembrane region" description="Helical" evidence="7">
    <location>
        <begin position="168"/>
        <end position="189"/>
    </location>
</feature>
<dbReference type="CDD" id="cd03392">
    <property type="entry name" value="PAP2_like_2"/>
    <property type="match status" value="1"/>
</dbReference>
<feature type="transmembrane region" description="Helical" evidence="7">
    <location>
        <begin position="142"/>
        <end position="161"/>
    </location>
</feature>
<dbReference type="EMBL" id="JALBGC010000002">
    <property type="protein sequence ID" value="MCI1186998.1"/>
    <property type="molecule type" value="Genomic_DNA"/>
</dbReference>
<dbReference type="Proteomes" id="UP001139193">
    <property type="component" value="Unassembled WGS sequence"/>
</dbReference>
<evidence type="ECO:0000256" key="3">
    <source>
        <dbReference type="ARBA" id="ARBA00022692"/>
    </source>
</evidence>
<evidence type="ECO:0000256" key="1">
    <source>
        <dbReference type="ARBA" id="ARBA00004651"/>
    </source>
</evidence>
<feature type="transmembrane region" description="Helical" evidence="7">
    <location>
        <begin position="102"/>
        <end position="122"/>
    </location>
</feature>
<keyword evidence="4" id="KW-0378">Hydrolase</keyword>
<feature type="transmembrane region" description="Helical" evidence="7">
    <location>
        <begin position="78"/>
        <end position="95"/>
    </location>
</feature>
<feature type="transmembrane region" description="Helical" evidence="7">
    <location>
        <begin position="195"/>
        <end position="213"/>
    </location>
</feature>
<dbReference type="InterPro" id="IPR000326">
    <property type="entry name" value="PAP2/HPO"/>
</dbReference>
<dbReference type="PANTHER" id="PTHR14969:SF62">
    <property type="entry name" value="DECAPRENYLPHOSPHORYL-5-PHOSPHORIBOSE PHOSPHATASE RV3807C-RELATED"/>
    <property type="match status" value="1"/>
</dbReference>
<dbReference type="SMART" id="SM00014">
    <property type="entry name" value="acidPPc"/>
    <property type="match status" value="1"/>
</dbReference>
<proteinExistence type="predicted"/>
<keyword evidence="5 7" id="KW-1133">Transmembrane helix</keyword>
<evidence type="ECO:0000313" key="9">
    <source>
        <dbReference type="EMBL" id="MCI1186998.1"/>
    </source>
</evidence>
<dbReference type="InterPro" id="IPR036938">
    <property type="entry name" value="PAP2/HPO_sf"/>
</dbReference>
<dbReference type="GO" id="GO:0016787">
    <property type="term" value="F:hydrolase activity"/>
    <property type="evidence" value="ECO:0007669"/>
    <property type="project" value="UniProtKB-KW"/>
</dbReference>
<protein>
    <submittedName>
        <fullName evidence="9">Phosphatase PAP2 family protein</fullName>
    </submittedName>
</protein>
<comment type="caution">
    <text evidence="9">The sequence shown here is derived from an EMBL/GenBank/DDBJ whole genome shotgun (WGS) entry which is preliminary data.</text>
</comment>
<dbReference type="Gene3D" id="1.20.144.10">
    <property type="entry name" value="Phosphatidic acid phosphatase type 2/haloperoxidase"/>
    <property type="match status" value="2"/>
</dbReference>
<organism evidence="9 10">
    <name type="scientific">Hymenobacter cyanobacteriorum</name>
    <dbReference type="NCBI Taxonomy" id="2926463"/>
    <lineage>
        <taxon>Bacteria</taxon>
        <taxon>Pseudomonadati</taxon>
        <taxon>Bacteroidota</taxon>
        <taxon>Cytophagia</taxon>
        <taxon>Cytophagales</taxon>
        <taxon>Hymenobacteraceae</taxon>
        <taxon>Hymenobacter</taxon>
    </lineage>
</organism>
<keyword evidence="10" id="KW-1185">Reference proteome</keyword>
<evidence type="ECO:0000313" key="10">
    <source>
        <dbReference type="Proteomes" id="UP001139193"/>
    </source>
</evidence>
<accession>A0A9X2AFX5</accession>
<feature type="domain" description="Phosphatidic acid phosphatase type 2/haloperoxidase" evidence="8">
    <location>
        <begin position="104"/>
        <end position="210"/>
    </location>
</feature>
<dbReference type="GO" id="GO:0005886">
    <property type="term" value="C:plasma membrane"/>
    <property type="evidence" value="ECO:0007669"/>
    <property type="project" value="UniProtKB-SubCell"/>
</dbReference>
<name>A0A9X2AFX5_9BACT</name>
<evidence type="ECO:0000256" key="2">
    <source>
        <dbReference type="ARBA" id="ARBA00022475"/>
    </source>
</evidence>
<evidence type="ECO:0000256" key="4">
    <source>
        <dbReference type="ARBA" id="ARBA00022801"/>
    </source>
</evidence>
<dbReference type="RefSeq" id="WP_241935280.1">
    <property type="nucleotide sequence ID" value="NZ_JALBGC010000002.1"/>
</dbReference>
<keyword evidence="6 7" id="KW-0472">Membrane</keyword>
<evidence type="ECO:0000259" key="8">
    <source>
        <dbReference type="SMART" id="SM00014"/>
    </source>
</evidence>
<sequence>MLVSFWQRLRYTLRVHKMLLLALLAGLVLPWVVFVNVAEDIWESGGFIGDKRILEFLHAHATPGLDKLALALTAAGDPLPMGVLAVLLALGLAAWGTRQQAWFFGLSVGGAMLLNLLVKVVFARPRPALWLSLKPAFYYSFPSGHAMGAAAVATALGFLLWRHQGRWLAWGLGPLFALGVGWSRMYLGVHYPSDVLAGWTGSVGWVAGLHVLFSPEFHQLRQLWREALHRRLPTVVAPPHAPAHTPA</sequence>
<reference evidence="9" key="1">
    <citation type="submission" date="2022-03" db="EMBL/GenBank/DDBJ databases">
        <title>Bacterial whole genome sequence for Hymenobacter sp. DH14.</title>
        <authorList>
            <person name="Le V."/>
        </authorList>
    </citation>
    <scope>NUCLEOTIDE SEQUENCE</scope>
    <source>
        <strain evidence="9">DH14</strain>
    </source>
</reference>
<dbReference type="PANTHER" id="PTHR14969">
    <property type="entry name" value="SPHINGOSINE-1-PHOSPHATE PHOSPHOHYDROLASE"/>
    <property type="match status" value="1"/>
</dbReference>
<keyword evidence="3 7" id="KW-0812">Transmembrane</keyword>